<protein>
    <submittedName>
        <fullName evidence="1">Uncharacterized protein</fullName>
    </submittedName>
</protein>
<dbReference type="EMBL" id="JBICYV010000015">
    <property type="protein sequence ID" value="MFG3014379.1"/>
    <property type="molecule type" value="Genomic_DNA"/>
</dbReference>
<reference evidence="1 2" key="1">
    <citation type="submission" date="2024-10" db="EMBL/GenBank/DDBJ databases">
        <title>The Natural Products Discovery Center: Release of the First 8490 Sequenced Strains for Exploring Actinobacteria Biosynthetic Diversity.</title>
        <authorList>
            <person name="Kalkreuter E."/>
            <person name="Kautsar S.A."/>
            <person name="Yang D."/>
            <person name="Bader C.D."/>
            <person name="Teijaro C.N."/>
            <person name="Fluegel L."/>
            <person name="Davis C.M."/>
            <person name="Simpson J.R."/>
            <person name="Lauterbach L."/>
            <person name="Steele A.D."/>
            <person name="Gui C."/>
            <person name="Meng S."/>
            <person name="Li G."/>
            <person name="Viehrig K."/>
            <person name="Ye F."/>
            <person name="Su P."/>
            <person name="Kiefer A.F."/>
            <person name="Nichols A."/>
            <person name="Cepeda A.J."/>
            <person name="Yan W."/>
            <person name="Fan B."/>
            <person name="Jiang Y."/>
            <person name="Adhikari A."/>
            <person name="Zheng C.-J."/>
            <person name="Schuster L."/>
            <person name="Cowan T.M."/>
            <person name="Smanski M.J."/>
            <person name="Chevrette M.G."/>
            <person name="De Carvalho L.P.S."/>
            <person name="Shen B."/>
        </authorList>
    </citation>
    <scope>NUCLEOTIDE SEQUENCE [LARGE SCALE GENOMIC DNA]</scope>
    <source>
        <strain evidence="1 2">NPDC048320</strain>
    </source>
</reference>
<name>A0ABW7BB89_9ACTN</name>
<evidence type="ECO:0000313" key="2">
    <source>
        <dbReference type="Proteomes" id="UP001604267"/>
    </source>
</evidence>
<gene>
    <name evidence="1" type="ORF">ACGFZB_28955</name>
</gene>
<dbReference type="RefSeq" id="WP_392821043.1">
    <property type="nucleotide sequence ID" value="NZ_JBICYV010000015.1"/>
</dbReference>
<comment type="caution">
    <text evidence="1">The sequence shown here is derived from an EMBL/GenBank/DDBJ whole genome shotgun (WGS) entry which is preliminary data.</text>
</comment>
<proteinExistence type="predicted"/>
<sequence>MQEIKGTGRVTVVPHLHDWQTSARCILAYTTLNFGETGVVGVIPVEGNEGEPGDLFAMAGRHSPESLYRSFPPAEQRAAWLACVGFSARLMGAPGGFDVNADWVLDMARTQAFGKDGMYGHLKITAGRMRLLDDDLHARAVALLAGASAGA</sequence>
<evidence type="ECO:0000313" key="1">
    <source>
        <dbReference type="EMBL" id="MFG3014379.1"/>
    </source>
</evidence>
<organism evidence="1 2">
    <name type="scientific">Streptomyces cinerochromogenes</name>
    <dbReference type="NCBI Taxonomy" id="66422"/>
    <lineage>
        <taxon>Bacteria</taxon>
        <taxon>Bacillati</taxon>
        <taxon>Actinomycetota</taxon>
        <taxon>Actinomycetes</taxon>
        <taxon>Kitasatosporales</taxon>
        <taxon>Streptomycetaceae</taxon>
        <taxon>Streptomyces</taxon>
    </lineage>
</organism>
<keyword evidence="2" id="KW-1185">Reference proteome</keyword>
<accession>A0ABW7BB89</accession>
<dbReference type="Proteomes" id="UP001604267">
    <property type="component" value="Unassembled WGS sequence"/>
</dbReference>